<evidence type="ECO:0000313" key="1">
    <source>
        <dbReference type="EMBL" id="PIT71007.1"/>
    </source>
</evidence>
<name>A0A2M6UXX0_9HYPH</name>
<proteinExistence type="predicted"/>
<organism evidence="1 2">
    <name type="scientific">Bartonella tribocorum</name>
    <dbReference type="NCBI Taxonomy" id="85701"/>
    <lineage>
        <taxon>Bacteria</taxon>
        <taxon>Pseudomonadati</taxon>
        <taxon>Pseudomonadota</taxon>
        <taxon>Alphaproteobacteria</taxon>
        <taxon>Hyphomicrobiales</taxon>
        <taxon>Bartonellaceae</taxon>
        <taxon>Bartonella</taxon>
    </lineage>
</organism>
<dbReference type="EMBL" id="NJPP01000001">
    <property type="protein sequence ID" value="PIT71007.1"/>
    <property type="molecule type" value="Genomic_DNA"/>
</dbReference>
<sequence length="83" mass="9836">MCKSKDKTLYEFENDSWPPLLIQQCFHGNTVFVKMIKNKVTKQIVNCLRNIKITQNFLSRIRIRINKIACIAWIKLYVFTSPT</sequence>
<accession>A0A2M6UXX0</accession>
<dbReference type="Proteomes" id="UP000230791">
    <property type="component" value="Unassembled WGS sequence"/>
</dbReference>
<comment type="caution">
    <text evidence="1">The sequence shown here is derived from an EMBL/GenBank/DDBJ whole genome shotgun (WGS) entry which is preliminary data.</text>
</comment>
<protein>
    <submittedName>
        <fullName evidence="1">Uncharacterized protein</fullName>
    </submittedName>
</protein>
<dbReference type="AlphaFoldDB" id="A0A2M6UXX0"/>
<evidence type="ECO:0000313" key="2">
    <source>
        <dbReference type="Proteomes" id="UP000230791"/>
    </source>
</evidence>
<reference evidence="1 2" key="1">
    <citation type="submission" date="2017-06" db="EMBL/GenBank/DDBJ databases">
        <title>Draft genome of Bartonella tribocorum C635.</title>
        <authorList>
            <person name="Hadjadj L."/>
            <person name="Jiyipong T."/>
            <person name="Diene S.M."/>
            <person name="Morand S."/>
            <person name="Rolain J.-M."/>
        </authorList>
    </citation>
    <scope>NUCLEOTIDE SEQUENCE [LARGE SCALE GENOMIC DNA]</scope>
    <source>
        <strain evidence="1 2">C635</strain>
    </source>
</reference>
<gene>
    <name evidence="1" type="ORF">CEV08_00080</name>
</gene>